<dbReference type="OrthoDB" id="5289281at2"/>
<comment type="cofactor">
    <cofactor evidence="1 9">
        <name>FMN</name>
        <dbReference type="ChEBI" id="CHEBI:58210"/>
    </cofactor>
</comment>
<dbReference type="GO" id="GO:0010181">
    <property type="term" value="F:FMN binding"/>
    <property type="evidence" value="ECO:0007669"/>
    <property type="project" value="UniProtKB-UniRule"/>
</dbReference>
<feature type="binding site" evidence="9">
    <location>
        <begin position="209"/>
        <end position="211"/>
    </location>
    <ligand>
        <name>FMN</name>
        <dbReference type="ChEBI" id="CHEBI:58210"/>
    </ligand>
</feature>
<feature type="site" description="Interacts with tRNA; defines subfamily-specific binding signature" evidence="9">
    <location>
        <position position="298"/>
    </location>
</feature>
<feature type="binding site" evidence="9">
    <location>
        <position position="149"/>
    </location>
    <ligand>
        <name>FMN</name>
        <dbReference type="ChEBI" id="CHEBI:58210"/>
    </ligand>
</feature>
<feature type="site" description="Interacts with tRNA" evidence="9">
    <location>
        <position position="105"/>
    </location>
</feature>
<keyword evidence="7 9" id="KW-0694">RNA-binding</keyword>
<evidence type="ECO:0000313" key="12">
    <source>
        <dbReference type="Proteomes" id="UP000480275"/>
    </source>
</evidence>
<organism evidence="11 12">
    <name type="scientific">Rhodocyclus tenuis</name>
    <name type="common">Rhodospirillum tenue</name>
    <dbReference type="NCBI Taxonomy" id="1066"/>
    <lineage>
        <taxon>Bacteria</taxon>
        <taxon>Pseudomonadati</taxon>
        <taxon>Pseudomonadota</taxon>
        <taxon>Betaproteobacteria</taxon>
        <taxon>Rhodocyclales</taxon>
        <taxon>Rhodocyclaceae</taxon>
        <taxon>Rhodocyclus</taxon>
    </lineage>
</organism>
<reference evidence="11 12" key="1">
    <citation type="submission" date="2019-10" db="EMBL/GenBank/DDBJ databases">
        <title>Whole-genome sequence of the purple nonsulfur photosynthetic bacterium Rhodocyclus tenuis.</title>
        <authorList>
            <person name="Kyndt J.A."/>
            <person name="Meyer T.E."/>
        </authorList>
    </citation>
    <scope>NUCLEOTIDE SEQUENCE [LARGE SCALE GENOMIC DNA]</scope>
    <source>
        <strain evidence="11 12">DSM 110</strain>
    </source>
</reference>
<dbReference type="GO" id="GO:0000049">
    <property type="term" value="F:tRNA binding"/>
    <property type="evidence" value="ECO:0007669"/>
    <property type="project" value="UniProtKB-UniRule"/>
</dbReference>
<evidence type="ECO:0000256" key="8">
    <source>
        <dbReference type="ARBA" id="ARBA00023002"/>
    </source>
</evidence>
<keyword evidence="4 9" id="KW-0288">FMN</keyword>
<evidence type="ECO:0000256" key="2">
    <source>
        <dbReference type="ARBA" id="ARBA00022555"/>
    </source>
</evidence>
<comment type="caution">
    <text evidence="9">Lacks conserved residue(s) required for the propagation of feature annotation.</text>
</comment>
<dbReference type="EC" id="1.3.1.-" evidence="9"/>
<evidence type="ECO:0000259" key="10">
    <source>
        <dbReference type="Pfam" id="PF01207"/>
    </source>
</evidence>
<keyword evidence="3 9" id="KW-0285">Flavoprotein</keyword>
<dbReference type="GO" id="GO:0050660">
    <property type="term" value="F:flavin adenine dinucleotide binding"/>
    <property type="evidence" value="ECO:0007669"/>
    <property type="project" value="InterPro"/>
</dbReference>
<dbReference type="GO" id="GO:0017150">
    <property type="term" value="F:tRNA dihydrouridine synthase activity"/>
    <property type="evidence" value="ECO:0007669"/>
    <property type="project" value="UniProtKB-UniRule"/>
</dbReference>
<dbReference type="Proteomes" id="UP000480275">
    <property type="component" value="Unassembled WGS sequence"/>
</dbReference>
<feature type="site" description="Interacts with tRNA; defines subfamily-specific binding signature" evidence="9">
    <location>
        <position position="45"/>
    </location>
</feature>
<feature type="site" description="Interacts with tRNA; defines subfamily-specific binding signature" evidence="9">
    <location>
        <position position="321"/>
    </location>
</feature>
<keyword evidence="5 9" id="KW-0819">tRNA processing</keyword>
<dbReference type="InterPro" id="IPR042270">
    <property type="entry name" value="DusC_C"/>
</dbReference>
<comment type="caution">
    <text evidence="11">The sequence shown here is derived from an EMBL/GenBank/DDBJ whole genome shotgun (WGS) entry which is preliminary data.</text>
</comment>
<dbReference type="InterPro" id="IPR035587">
    <property type="entry name" value="DUS-like_FMN-bd"/>
</dbReference>
<dbReference type="PANTHER" id="PTHR45846">
    <property type="entry name" value="TRNA-DIHYDROURIDINE(47) SYNTHASE [NAD(P)(+)]-LIKE"/>
    <property type="match status" value="1"/>
</dbReference>
<dbReference type="InterPro" id="IPR018517">
    <property type="entry name" value="tRNA_hU_synthase_CS"/>
</dbReference>
<proteinExistence type="inferred from homology"/>
<dbReference type="EMBL" id="WIXJ01000006">
    <property type="protein sequence ID" value="MQY51989.1"/>
    <property type="molecule type" value="Genomic_DNA"/>
</dbReference>
<feature type="domain" description="DUS-like FMN-binding" evidence="10">
    <location>
        <begin position="14"/>
        <end position="269"/>
    </location>
</feature>
<evidence type="ECO:0000256" key="6">
    <source>
        <dbReference type="ARBA" id="ARBA00022857"/>
    </source>
</evidence>
<name>A0A6L5JXP4_RHOTE</name>
<accession>A0A6L5JXP4</accession>
<comment type="catalytic activity">
    <reaction evidence="9">
        <text>5,6-dihydrouridine(16) in tRNA + NADP(+) = uridine(16) in tRNA + NADPH + H(+)</text>
        <dbReference type="Rhea" id="RHEA:53376"/>
        <dbReference type="Rhea" id="RHEA-COMP:13543"/>
        <dbReference type="Rhea" id="RHEA-COMP:13544"/>
        <dbReference type="ChEBI" id="CHEBI:15378"/>
        <dbReference type="ChEBI" id="CHEBI:57783"/>
        <dbReference type="ChEBI" id="CHEBI:58349"/>
        <dbReference type="ChEBI" id="CHEBI:65315"/>
        <dbReference type="ChEBI" id="CHEBI:74443"/>
    </reaction>
</comment>
<dbReference type="SUPFAM" id="SSF51395">
    <property type="entry name" value="FMN-linked oxidoreductases"/>
    <property type="match status" value="1"/>
</dbReference>
<dbReference type="HAMAP" id="MF_02043">
    <property type="entry name" value="DusC_subfam"/>
    <property type="match status" value="1"/>
</dbReference>
<feature type="active site" description="Proton donor" evidence="9">
    <location>
        <position position="108"/>
    </location>
</feature>
<comment type="similarity">
    <text evidence="9">Belongs to the Dus family. DusC subfamily.</text>
</comment>
<sequence>MSADPSVRRPGRVLLAPMDGVADVVLRAVLTRLGGFDLAVTEFVRVTSSLLPPRTFLRTAPELEHASCTPSGTPVRVQLLGGDASCLAENAARLAELGPTGIDLNFGCPAPTVNRHDGGAVLLNDPERLFRIADAVRRAMPAAVPLSAKMRLGVEAPTRALECAQALAAGGIDALVVHARTRDEGYRPPAHWALLAPIGAALSIPVVANGEVWSVEDYHRCRAASGLADVMIGRGAVSDPFLARRIGEARLSSDASEPLSPPVAERLRAAEWQRLLPSLAEFWAGVQTRVQARAAPGRLKQWLKALSVRYDEAGALLAVLRPVTSVAATADVLRAHGVPVRPVADSPFAAAS</sequence>
<evidence type="ECO:0000256" key="5">
    <source>
        <dbReference type="ARBA" id="ARBA00022694"/>
    </source>
</evidence>
<evidence type="ECO:0000256" key="1">
    <source>
        <dbReference type="ARBA" id="ARBA00001917"/>
    </source>
</evidence>
<dbReference type="Gene3D" id="3.20.20.70">
    <property type="entry name" value="Aldolase class I"/>
    <property type="match status" value="1"/>
</dbReference>
<feature type="site" description="Interacts with tRNA; defines subfamily-specific binding signature" evidence="9">
    <location>
        <position position="300"/>
    </location>
</feature>
<evidence type="ECO:0000256" key="9">
    <source>
        <dbReference type="HAMAP-Rule" id="MF_02043"/>
    </source>
</evidence>
<feature type="binding site" evidence="9">
    <location>
        <begin position="233"/>
        <end position="234"/>
    </location>
    <ligand>
        <name>FMN</name>
        <dbReference type="ChEBI" id="CHEBI:58210"/>
    </ligand>
</feature>
<dbReference type="Gene3D" id="1.20.225.30">
    <property type="entry name" value="Dihydrouridine synthase, C-terminal recognition domain"/>
    <property type="match status" value="1"/>
</dbReference>
<comment type="function">
    <text evidence="9">Catalyzes the synthesis of 5,6-dihydrouridine (D), a modified base found in the D-loop of most tRNAs, via the reduction of the C5-C6 double bond in target uridines. Specifically modifies U16 in tRNAs.</text>
</comment>
<evidence type="ECO:0000313" key="11">
    <source>
        <dbReference type="EMBL" id="MQY51989.1"/>
    </source>
</evidence>
<keyword evidence="6 9" id="KW-0521">NADP</keyword>
<dbReference type="InterPro" id="IPR032886">
    <property type="entry name" value="DusC"/>
</dbReference>
<keyword evidence="2 9" id="KW-0820">tRNA-binding</keyword>
<feature type="binding site" evidence="9">
    <location>
        <position position="78"/>
    </location>
    <ligand>
        <name>FMN</name>
        <dbReference type="ChEBI" id="CHEBI:58210"/>
    </ligand>
</feature>
<dbReference type="InterPro" id="IPR013785">
    <property type="entry name" value="Aldolase_TIM"/>
</dbReference>
<comment type="catalytic activity">
    <reaction evidence="9">
        <text>5,6-dihydrouridine(16) in tRNA + NAD(+) = uridine(16) in tRNA + NADH + H(+)</text>
        <dbReference type="Rhea" id="RHEA:53380"/>
        <dbReference type="Rhea" id="RHEA-COMP:13543"/>
        <dbReference type="Rhea" id="RHEA-COMP:13544"/>
        <dbReference type="ChEBI" id="CHEBI:15378"/>
        <dbReference type="ChEBI" id="CHEBI:57540"/>
        <dbReference type="ChEBI" id="CHEBI:57945"/>
        <dbReference type="ChEBI" id="CHEBI:65315"/>
        <dbReference type="ChEBI" id="CHEBI:74443"/>
    </reaction>
</comment>
<evidence type="ECO:0000256" key="4">
    <source>
        <dbReference type="ARBA" id="ARBA00022643"/>
    </source>
</evidence>
<dbReference type="Pfam" id="PF01207">
    <property type="entry name" value="Dus"/>
    <property type="match status" value="1"/>
</dbReference>
<dbReference type="CDD" id="cd02801">
    <property type="entry name" value="DUS_like_FMN"/>
    <property type="match status" value="1"/>
</dbReference>
<evidence type="ECO:0000256" key="7">
    <source>
        <dbReference type="ARBA" id="ARBA00022884"/>
    </source>
</evidence>
<evidence type="ECO:0000256" key="3">
    <source>
        <dbReference type="ARBA" id="ARBA00022630"/>
    </source>
</evidence>
<gene>
    <name evidence="9" type="primary">dusC</name>
    <name evidence="11" type="ORF">GHK24_09390</name>
</gene>
<feature type="site" description="Interacts with tRNA" evidence="9">
    <location>
        <position position="186"/>
    </location>
</feature>
<protein>
    <recommendedName>
        <fullName evidence="9">tRNA-dihydrouridine(16) synthase</fullName>
        <ecNumber evidence="9">1.3.1.-</ecNumber>
    </recommendedName>
    <alternativeName>
        <fullName evidence="9">U16-specific dihydrouridine synthase</fullName>
        <shortName evidence="9">U16-specific Dus</shortName>
    </alternativeName>
    <alternativeName>
        <fullName evidence="9">tRNA-dihydrouridine synthase C</fullName>
    </alternativeName>
</protein>
<dbReference type="PANTHER" id="PTHR45846:SF1">
    <property type="entry name" value="TRNA-DIHYDROURIDINE(47) SYNTHASE [NAD(P)(+)]-LIKE"/>
    <property type="match status" value="1"/>
</dbReference>
<dbReference type="PROSITE" id="PS01136">
    <property type="entry name" value="UPF0034"/>
    <property type="match status" value="1"/>
</dbReference>
<keyword evidence="8 9" id="KW-0560">Oxidoreductase</keyword>
<dbReference type="AlphaFoldDB" id="A0A6L5JXP4"/>